<dbReference type="Gene3D" id="3.80.10.10">
    <property type="entry name" value="Ribonuclease Inhibitor"/>
    <property type="match status" value="1"/>
</dbReference>
<evidence type="ECO:0000256" key="1">
    <source>
        <dbReference type="ARBA" id="ARBA00022614"/>
    </source>
</evidence>
<dbReference type="PANTHER" id="PTHR24366">
    <property type="entry name" value="IG(IMMUNOGLOBULIN) AND LRR(LEUCINE RICH REPEAT) DOMAINS"/>
    <property type="match status" value="1"/>
</dbReference>
<accession>A0A9X6NET6</accession>
<dbReference type="PROSITE" id="PS51450">
    <property type="entry name" value="LRR"/>
    <property type="match status" value="2"/>
</dbReference>
<dbReference type="PANTHER" id="PTHR24366:SF96">
    <property type="entry name" value="LEUCINE RICH REPEAT CONTAINING 53"/>
    <property type="match status" value="1"/>
</dbReference>
<keyword evidence="2" id="KW-0677">Repeat</keyword>
<keyword evidence="1" id="KW-0433">Leucine-rich repeat</keyword>
<evidence type="ECO:0000256" key="3">
    <source>
        <dbReference type="SAM" id="SignalP"/>
    </source>
</evidence>
<organism evidence="4 5">
    <name type="scientific">Hypsibius exemplaris</name>
    <name type="common">Freshwater tardigrade</name>
    <dbReference type="NCBI Taxonomy" id="2072580"/>
    <lineage>
        <taxon>Eukaryota</taxon>
        <taxon>Metazoa</taxon>
        <taxon>Ecdysozoa</taxon>
        <taxon>Tardigrada</taxon>
        <taxon>Eutardigrada</taxon>
        <taxon>Parachela</taxon>
        <taxon>Hypsibioidea</taxon>
        <taxon>Hypsibiidae</taxon>
        <taxon>Hypsibius</taxon>
    </lineage>
</organism>
<dbReference type="InterPro" id="IPR003591">
    <property type="entry name" value="Leu-rich_rpt_typical-subtyp"/>
</dbReference>
<dbReference type="Proteomes" id="UP000192578">
    <property type="component" value="Unassembled WGS sequence"/>
</dbReference>
<keyword evidence="3" id="KW-0732">Signal</keyword>
<evidence type="ECO:0000313" key="5">
    <source>
        <dbReference type="Proteomes" id="UP000192578"/>
    </source>
</evidence>
<evidence type="ECO:0000256" key="2">
    <source>
        <dbReference type="ARBA" id="ARBA00022737"/>
    </source>
</evidence>
<dbReference type="InterPro" id="IPR032675">
    <property type="entry name" value="LRR_dom_sf"/>
</dbReference>
<dbReference type="AlphaFoldDB" id="A0A9X6NET6"/>
<dbReference type="SUPFAM" id="SSF52047">
    <property type="entry name" value="RNI-like"/>
    <property type="match status" value="1"/>
</dbReference>
<gene>
    <name evidence="4" type="ORF">BV898_17314</name>
</gene>
<evidence type="ECO:0000313" key="4">
    <source>
        <dbReference type="EMBL" id="OWA52872.1"/>
    </source>
</evidence>
<comment type="caution">
    <text evidence="4">The sequence shown here is derived from an EMBL/GenBank/DDBJ whole genome shotgun (WGS) entry which is preliminary data.</text>
</comment>
<keyword evidence="5" id="KW-1185">Reference proteome</keyword>
<dbReference type="SMART" id="SM00369">
    <property type="entry name" value="LRR_TYP"/>
    <property type="match status" value="2"/>
</dbReference>
<name>A0A9X6NET6_HYPEX</name>
<dbReference type="OrthoDB" id="676979at2759"/>
<dbReference type="EMBL" id="MTYJ01000290">
    <property type="protein sequence ID" value="OWA52872.1"/>
    <property type="molecule type" value="Genomic_DNA"/>
</dbReference>
<dbReference type="Pfam" id="PF13855">
    <property type="entry name" value="LRR_8"/>
    <property type="match status" value="1"/>
</dbReference>
<feature type="signal peptide" evidence="3">
    <location>
        <begin position="1"/>
        <end position="22"/>
    </location>
</feature>
<feature type="chain" id="PRO_5040997345" evidence="3">
    <location>
        <begin position="23"/>
        <end position="287"/>
    </location>
</feature>
<proteinExistence type="predicted"/>
<sequence length="287" mass="31883">MLRFVILLAFLVVTQFAAVSYSAPLTCPPPNEVLPCTCTSSATGKPSLACIGPTISQANIERLFARIRAVNAIPLDGGPEDPSQYTPSPSGKTLNWINITRFDLTNTEMTSLNNAPLIGCHFDVLDASNNPLLREIVLADINKLINGHYRGGISVEAETVRFDHCALGDSAWTAFSIFRLSVRHLSLKNNALTIVEYRSDYLKQLRALERLDLADNRIYEIRGSQFTENHYLQHLNLSRNRISSLGPAAFKILHTPFEVADKRLTIDLSLNNLYNGQGMVSEPYKVH</sequence>
<dbReference type="InterPro" id="IPR001611">
    <property type="entry name" value="Leu-rich_rpt"/>
</dbReference>
<reference evidence="5" key="1">
    <citation type="submission" date="2017-01" db="EMBL/GenBank/DDBJ databases">
        <title>Comparative genomics of anhydrobiosis in the tardigrade Hypsibius dujardini.</title>
        <authorList>
            <person name="Yoshida Y."/>
            <person name="Koutsovoulos G."/>
            <person name="Laetsch D."/>
            <person name="Stevens L."/>
            <person name="Kumar S."/>
            <person name="Horikawa D."/>
            <person name="Ishino K."/>
            <person name="Komine S."/>
            <person name="Tomita M."/>
            <person name="Blaxter M."/>
            <person name="Arakawa K."/>
        </authorList>
    </citation>
    <scope>NUCLEOTIDE SEQUENCE [LARGE SCALE GENOMIC DNA]</scope>
    <source>
        <strain evidence="5">Z151</strain>
    </source>
</reference>
<protein>
    <submittedName>
        <fullName evidence="4">Uncharacterized protein</fullName>
    </submittedName>
</protein>